<keyword evidence="6" id="KW-0479">Metal-binding</keyword>
<reference evidence="8 9" key="1">
    <citation type="submission" date="2017-05" db="EMBL/GenBank/DDBJ databases">
        <authorList>
            <person name="Song R."/>
            <person name="Chenine A.L."/>
            <person name="Ruprecht R.M."/>
        </authorList>
    </citation>
    <scope>NUCLEOTIDE SEQUENCE [LARGE SCALE GENOMIC DNA]</scope>
    <source>
        <strain evidence="8 9">CECT 8489</strain>
    </source>
</reference>
<evidence type="ECO:0000256" key="2">
    <source>
        <dbReference type="ARBA" id="ARBA00005046"/>
    </source>
</evidence>
<comment type="cofactor">
    <cofactor evidence="6">
        <name>Mg(2+)</name>
        <dbReference type="ChEBI" id="CHEBI:18420"/>
    </cofactor>
</comment>
<accession>A0A238IUZ2</accession>
<dbReference type="OrthoDB" id="9804758at2"/>
<feature type="domain" description="MoaB/Mog" evidence="7">
    <location>
        <begin position="173"/>
        <end position="310"/>
    </location>
</feature>
<dbReference type="GO" id="GO:0046872">
    <property type="term" value="F:metal ion binding"/>
    <property type="evidence" value="ECO:0007669"/>
    <property type="project" value="UniProtKB-UniRule"/>
</dbReference>
<dbReference type="PANTHER" id="PTHR10192:SF5">
    <property type="entry name" value="GEPHYRIN"/>
    <property type="match status" value="1"/>
</dbReference>
<dbReference type="InterPro" id="IPR001453">
    <property type="entry name" value="MoaB/Mog_dom"/>
</dbReference>
<comment type="similarity">
    <text evidence="3 6">Belongs to the MoeA family.</text>
</comment>
<dbReference type="AlphaFoldDB" id="A0A238IUZ2"/>
<dbReference type="SUPFAM" id="SSF63882">
    <property type="entry name" value="MoeA N-terminal region -like"/>
    <property type="match status" value="1"/>
</dbReference>
<gene>
    <name evidence="8" type="primary">moeA_1</name>
    <name evidence="8" type="ORF">BOA8489_00206</name>
</gene>
<dbReference type="CDD" id="cd00887">
    <property type="entry name" value="MoeA"/>
    <property type="match status" value="1"/>
</dbReference>
<evidence type="ECO:0000256" key="4">
    <source>
        <dbReference type="ARBA" id="ARBA00023150"/>
    </source>
</evidence>
<sequence>MISVREALDHVFALARPVGTQTVALRHAAGRILAQPVAATRGQPPFATSTMDGYAVTTETVGPGDTFTVVGEAAAGHRFKGSLKAGQAVRIFTGAPIPDGGKRVLIQEDVERNGASVLVLSNPDSSLYIRPEGTDFKVGDTLDAPRILTPSDVALIAAMNVPEVVVSRKPVVALIATGDELVLPGEAPGPDQIIASNAIALAAMVEASGGIARILPIARDRVESLQGVFDLAAGADLVMTIGGASVGDHDLVGQVAEMRGFERSFYKIAMRPGKPLMAGRMGDSVLLSLPGNPVSSIVCGRIFMQPMLDVMRGLPAHTPATRAATLANDIPANGPREHYMRAHDIAGQITVAERQDSGLLSVLAKANVLVVRPPHDPAKCIGDTVQILDF</sequence>
<dbReference type="InterPro" id="IPR036135">
    <property type="entry name" value="MoeA_linker/N_sf"/>
</dbReference>
<comment type="catalytic activity">
    <reaction evidence="5">
        <text>adenylyl-molybdopterin + molybdate = Mo-molybdopterin + AMP + H(+)</text>
        <dbReference type="Rhea" id="RHEA:35047"/>
        <dbReference type="ChEBI" id="CHEBI:15378"/>
        <dbReference type="ChEBI" id="CHEBI:36264"/>
        <dbReference type="ChEBI" id="CHEBI:62727"/>
        <dbReference type="ChEBI" id="CHEBI:71302"/>
        <dbReference type="ChEBI" id="CHEBI:456215"/>
        <dbReference type="EC" id="2.10.1.1"/>
    </reaction>
</comment>
<dbReference type="Gene3D" id="3.90.105.10">
    <property type="entry name" value="Molybdopterin biosynthesis moea protein, domain 2"/>
    <property type="match status" value="1"/>
</dbReference>
<dbReference type="SUPFAM" id="SSF63867">
    <property type="entry name" value="MoeA C-terminal domain-like"/>
    <property type="match status" value="1"/>
</dbReference>
<dbReference type="SMART" id="SM00852">
    <property type="entry name" value="MoCF_biosynth"/>
    <property type="match status" value="1"/>
</dbReference>
<dbReference type="EC" id="2.10.1.1" evidence="6"/>
<dbReference type="GO" id="GO:0005829">
    <property type="term" value="C:cytosol"/>
    <property type="evidence" value="ECO:0007669"/>
    <property type="project" value="TreeGrafter"/>
</dbReference>
<dbReference type="Pfam" id="PF00994">
    <property type="entry name" value="MoCF_biosynth"/>
    <property type="match status" value="1"/>
</dbReference>
<evidence type="ECO:0000259" key="7">
    <source>
        <dbReference type="SMART" id="SM00852"/>
    </source>
</evidence>
<keyword evidence="9" id="KW-1185">Reference proteome</keyword>
<dbReference type="Pfam" id="PF03453">
    <property type="entry name" value="MoeA_N"/>
    <property type="match status" value="1"/>
</dbReference>
<dbReference type="InterPro" id="IPR005110">
    <property type="entry name" value="MoeA_linker/N"/>
</dbReference>
<dbReference type="Gene3D" id="2.40.340.10">
    <property type="entry name" value="MoeA, C-terminal, domain IV"/>
    <property type="match status" value="1"/>
</dbReference>
<dbReference type="SUPFAM" id="SSF53218">
    <property type="entry name" value="Molybdenum cofactor biosynthesis proteins"/>
    <property type="match status" value="1"/>
</dbReference>
<protein>
    <recommendedName>
        <fullName evidence="6">Molybdopterin molybdenumtransferase</fullName>
        <ecNumber evidence="6">2.10.1.1</ecNumber>
    </recommendedName>
</protein>
<dbReference type="InterPro" id="IPR036688">
    <property type="entry name" value="MoeA_C_domain_IV_sf"/>
</dbReference>
<dbReference type="GO" id="GO:0006777">
    <property type="term" value="P:Mo-molybdopterin cofactor biosynthetic process"/>
    <property type="evidence" value="ECO:0007669"/>
    <property type="project" value="UniProtKB-UniRule"/>
</dbReference>
<dbReference type="Pfam" id="PF03454">
    <property type="entry name" value="MoeA_C"/>
    <property type="match status" value="1"/>
</dbReference>
<dbReference type="InterPro" id="IPR038987">
    <property type="entry name" value="MoeA-like"/>
</dbReference>
<proteinExistence type="inferred from homology"/>
<dbReference type="InterPro" id="IPR005111">
    <property type="entry name" value="MoeA_C_domain_IV"/>
</dbReference>
<evidence type="ECO:0000256" key="1">
    <source>
        <dbReference type="ARBA" id="ARBA00002901"/>
    </source>
</evidence>
<comment type="function">
    <text evidence="1 6">Catalyzes the insertion of molybdate into adenylated molybdopterin with the concomitant release of AMP.</text>
</comment>
<evidence type="ECO:0000313" key="8">
    <source>
        <dbReference type="EMBL" id="SMX22116.1"/>
    </source>
</evidence>
<dbReference type="RefSeq" id="WP_093972113.1">
    <property type="nucleotide sequence ID" value="NZ_FXXQ01000001.1"/>
</dbReference>
<dbReference type="GO" id="GO:0061599">
    <property type="term" value="F:molybdopterin molybdotransferase activity"/>
    <property type="evidence" value="ECO:0007669"/>
    <property type="project" value="UniProtKB-UniRule"/>
</dbReference>
<dbReference type="Gene3D" id="3.40.980.10">
    <property type="entry name" value="MoaB/Mog-like domain"/>
    <property type="match status" value="1"/>
</dbReference>
<dbReference type="PANTHER" id="PTHR10192">
    <property type="entry name" value="MOLYBDOPTERIN BIOSYNTHESIS PROTEIN"/>
    <property type="match status" value="1"/>
</dbReference>
<dbReference type="InterPro" id="IPR036425">
    <property type="entry name" value="MoaB/Mog-like_dom_sf"/>
</dbReference>
<keyword evidence="6 8" id="KW-0808">Transferase</keyword>
<dbReference type="Proteomes" id="UP000201838">
    <property type="component" value="Unassembled WGS sequence"/>
</dbReference>
<evidence type="ECO:0000256" key="5">
    <source>
        <dbReference type="ARBA" id="ARBA00047317"/>
    </source>
</evidence>
<dbReference type="Gene3D" id="2.170.190.11">
    <property type="entry name" value="Molybdopterin biosynthesis moea protein, domain 3"/>
    <property type="match status" value="1"/>
</dbReference>
<evidence type="ECO:0000256" key="6">
    <source>
        <dbReference type="RuleBase" id="RU365090"/>
    </source>
</evidence>
<keyword evidence="4 6" id="KW-0501">Molybdenum cofactor biosynthesis</keyword>
<name>A0A238IUZ2_9RHOB</name>
<evidence type="ECO:0000256" key="3">
    <source>
        <dbReference type="ARBA" id="ARBA00010763"/>
    </source>
</evidence>
<comment type="pathway">
    <text evidence="2 6">Cofactor biosynthesis; molybdopterin biosynthesis.</text>
</comment>
<keyword evidence="6" id="KW-0460">Magnesium</keyword>
<dbReference type="EMBL" id="FXXQ01000001">
    <property type="protein sequence ID" value="SMX22116.1"/>
    <property type="molecule type" value="Genomic_DNA"/>
</dbReference>
<organism evidence="8 9">
    <name type="scientific">Boseongicola aestuarii</name>
    <dbReference type="NCBI Taxonomy" id="1470561"/>
    <lineage>
        <taxon>Bacteria</taxon>
        <taxon>Pseudomonadati</taxon>
        <taxon>Pseudomonadota</taxon>
        <taxon>Alphaproteobacteria</taxon>
        <taxon>Rhodobacterales</taxon>
        <taxon>Paracoccaceae</taxon>
        <taxon>Boseongicola</taxon>
    </lineage>
</organism>
<keyword evidence="6" id="KW-0500">Molybdenum</keyword>
<dbReference type="UniPathway" id="UPA00344"/>
<evidence type="ECO:0000313" key="9">
    <source>
        <dbReference type="Proteomes" id="UP000201838"/>
    </source>
</evidence>